<dbReference type="Proteomes" id="UP000316123">
    <property type="component" value="Unassembled WGS sequence"/>
</dbReference>
<gene>
    <name evidence="2" type="ORF">FIV41_10980</name>
</gene>
<comment type="caution">
    <text evidence="2">The sequence shown here is derived from an EMBL/GenBank/DDBJ whole genome shotgun (WGS) entry which is preliminary data.</text>
</comment>
<dbReference type="EMBL" id="VFEQ01000005">
    <property type="protein sequence ID" value="TWR60726.1"/>
    <property type="molecule type" value="Genomic_DNA"/>
</dbReference>
<evidence type="ECO:0000256" key="1">
    <source>
        <dbReference type="SAM" id="MobiDB-lite"/>
    </source>
</evidence>
<name>A0A9X9BTT5_PSEMA</name>
<evidence type="ECO:0000313" key="2">
    <source>
        <dbReference type="EMBL" id="TWR60726.1"/>
    </source>
</evidence>
<dbReference type="OrthoDB" id="7018830at2"/>
<evidence type="ECO:0000313" key="3">
    <source>
        <dbReference type="Proteomes" id="UP000316123"/>
    </source>
</evidence>
<dbReference type="AlphaFoldDB" id="A0A9X9BTT5"/>
<proteinExistence type="predicted"/>
<accession>A0A9X9BTT5</accession>
<feature type="compositionally biased region" description="Low complexity" evidence="1">
    <location>
        <begin position="7"/>
        <end position="19"/>
    </location>
</feature>
<organism evidence="2 3">
    <name type="scientific">Pseudomonas marginalis</name>
    <name type="common">Pseudomonas panacis</name>
    <dbReference type="NCBI Taxonomy" id="298"/>
    <lineage>
        <taxon>Bacteria</taxon>
        <taxon>Pseudomonadati</taxon>
        <taxon>Pseudomonadota</taxon>
        <taxon>Gammaproteobacteria</taxon>
        <taxon>Pseudomonadales</taxon>
        <taxon>Pseudomonadaceae</taxon>
        <taxon>Pseudomonas</taxon>
    </lineage>
</organism>
<feature type="region of interest" description="Disordered" evidence="1">
    <location>
        <begin position="36"/>
        <end position="79"/>
    </location>
</feature>
<protein>
    <submittedName>
        <fullName evidence="2">Uncharacterized protein</fullName>
    </submittedName>
</protein>
<reference evidence="2 3" key="1">
    <citation type="submission" date="2019-06" db="EMBL/GenBank/DDBJ databases">
        <title>Pseudomonas bimorpha sp. nov. isolated from bovine raw milk and skim milk concentrate.</title>
        <authorList>
            <person name="Hofmann K."/>
            <person name="Huptas C."/>
            <person name="Doll E."/>
            <person name="Scherer S."/>
            <person name="Wenning M."/>
        </authorList>
    </citation>
    <scope>NUCLEOTIDE SEQUENCE [LARGE SCALE GENOMIC DNA]</scope>
    <source>
        <strain evidence="2 3">DSM 13124</strain>
    </source>
</reference>
<sequence>MAISIFSNPANPAAPESPALRNMRDMVRCHEDLERQQAREQKKQLMEHLPKQAHAPKIELPAEDTNRPVQFGEPKKNPP</sequence>
<feature type="compositionally biased region" description="Basic and acidic residues" evidence="1">
    <location>
        <begin position="36"/>
        <end position="50"/>
    </location>
</feature>
<feature type="region of interest" description="Disordered" evidence="1">
    <location>
        <begin position="1"/>
        <end position="21"/>
    </location>
</feature>